<dbReference type="EMBL" id="WKKI01000033">
    <property type="protein sequence ID" value="MRX73367.1"/>
    <property type="molecule type" value="Genomic_DNA"/>
</dbReference>
<evidence type="ECO:0000313" key="2">
    <source>
        <dbReference type="EMBL" id="MRX73367.1"/>
    </source>
</evidence>
<dbReference type="Gene3D" id="3.50.50.60">
    <property type="entry name" value="FAD/NAD(P)-binding domain"/>
    <property type="match status" value="2"/>
</dbReference>
<dbReference type="Proteomes" id="UP000448867">
    <property type="component" value="Unassembled WGS sequence"/>
</dbReference>
<dbReference type="OrthoDB" id="9789960at2"/>
<evidence type="ECO:0000259" key="1">
    <source>
        <dbReference type="Pfam" id="PF01593"/>
    </source>
</evidence>
<dbReference type="RefSeq" id="WP_154308832.1">
    <property type="nucleotide sequence ID" value="NZ_WKKI01000033.1"/>
</dbReference>
<dbReference type="InterPro" id="IPR045892">
    <property type="entry name" value="CrtISO-like"/>
</dbReference>
<name>A0A7X2J0U1_9BACI</name>
<comment type="caution">
    <text evidence="2">The sequence shown here is derived from an EMBL/GenBank/DDBJ whole genome shotgun (WGS) entry which is preliminary data.</text>
</comment>
<dbReference type="InterPro" id="IPR002937">
    <property type="entry name" value="Amino_oxidase"/>
</dbReference>
<gene>
    <name evidence="2" type="ORF">GJU40_14555</name>
</gene>
<reference evidence="2 3" key="1">
    <citation type="submission" date="2019-11" db="EMBL/GenBank/DDBJ databases">
        <title>Bacillus lacus genome.</title>
        <authorList>
            <person name="Allen C.J."/>
            <person name="Newman J.D."/>
        </authorList>
    </citation>
    <scope>NUCLEOTIDE SEQUENCE [LARGE SCALE GENOMIC DNA]</scope>
    <source>
        <strain evidence="2 3">KCTC 33946</strain>
    </source>
</reference>
<dbReference type="AlphaFoldDB" id="A0A7X2J0U1"/>
<accession>A0A7X2J0U1</accession>
<feature type="domain" description="Amine oxidase" evidence="1">
    <location>
        <begin position="11"/>
        <end position="481"/>
    </location>
</feature>
<protein>
    <submittedName>
        <fullName evidence="2">FAD-dependent oxidoreductase</fullName>
    </submittedName>
</protein>
<proteinExistence type="predicted"/>
<dbReference type="GO" id="GO:0016491">
    <property type="term" value="F:oxidoreductase activity"/>
    <property type="evidence" value="ECO:0007669"/>
    <property type="project" value="InterPro"/>
</dbReference>
<sequence>MKKVLIVGGGIGGLTAGALLQKQGYEVTVLEASNEWGGCAGKFSRKEFLFPAGATLGMGFEEGGIHRRIFQELDINFQEAKLLHHIMDIVTPERTIKYVKDKEAFLQELSSHFEDEALQIRSFFQEVWRIGNEVKKLIAPLPALPPASLSDWNRLFRSLKPGTVRLLPYLPMTLFDLLRKHNLHQHSSFVQLLNAVVIDSMQTTTRECSAVMGAYALSIYHEGAFYLRGGLYEAAHALHASIADHGGHTRRNTRITSIVKEGRSYKATDAKGNSWGADHIVCNMPLANFVALLSPHLKKKLSSAYRKKQAESQWGAVTLYLAVEEALIPDHFPLFQILLGEVSDSMAEGSHIFVSTSEAGDNKRAPAGYRTLTVSTHTDLKRWSTKEEYDKNKEAVTAKMMALLETALPGVEKNLIMKITGAPRAWERFTGRKGGMVGGYPQNHQHALFKSLSHRTGIPGIWLCGDSVFPGAGTIGVSVSGYHVYRSISNQ</sequence>
<organism evidence="2 3">
    <name type="scientific">Metabacillus lacus</name>
    <dbReference type="NCBI Taxonomy" id="1983721"/>
    <lineage>
        <taxon>Bacteria</taxon>
        <taxon>Bacillati</taxon>
        <taxon>Bacillota</taxon>
        <taxon>Bacilli</taxon>
        <taxon>Bacillales</taxon>
        <taxon>Bacillaceae</taxon>
        <taxon>Metabacillus</taxon>
    </lineage>
</organism>
<keyword evidence="3" id="KW-1185">Reference proteome</keyword>
<dbReference type="GO" id="GO:0016116">
    <property type="term" value="P:carotenoid metabolic process"/>
    <property type="evidence" value="ECO:0007669"/>
    <property type="project" value="InterPro"/>
</dbReference>
<dbReference type="Gene3D" id="3.90.660.50">
    <property type="match status" value="1"/>
</dbReference>
<evidence type="ECO:0000313" key="3">
    <source>
        <dbReference type="Proteomes" id="UP000448867"/>
    </source>
</evidence>
<dbReference type="PANTHER" id="PTHR46313:SF3">
    <property type="entry name" value="PROLYCOPENE ISOMERASE, CHLOROPLASTIC"/>
    <property type="match status" value="1"/>
</dbReference>
<dbReference type="InterPro" id="IPR036188">
    <property type="entry name" value="FAD/NAD-bd_sf"/>
</dbReference>
<dbReference type="SUPFAM" id="SSF51905">
    <property type="entry name" value="FAD/NAD(P)-binding domain"/>
    <property type="match status" value="1"/>
</dbReference>
<dbReference type="Pfam" id="PF01593">
    <property type="entry name" value="Amino_oxidase"/>
    <property type="match status" value="1"/>
</dbReference>
<dbReference type="PANTHER" id="PTHR46313">
    <property type="match status" value="1"/>
</dbReference>